<evidence type="ECO:0000313" key="13">
    <source>
        <dbReference type="EMBL" id="PIO05388.1"/>
    </source>
</evidence>
<dbReference type="GO" id="GO:0004222">
    <property type="term" value="F:metalloendopeptidase activity"/>
    <property type="evidence" value="ECO:0007669"/>
    <property type="project" value="UniProtKB-UniRule"/>
</dbReference>
<feature type="domain" description="CUB" evidence="11">
    <location>
        <begin position="246"/>
        <end position="353"/>
    </location>
</feature>
<dbReference type="Proteomes" id="UP000228934">
    <property type="component" value="Unassembled WGS sequence"/>
</dbReference>
<keyword evidence="7" id="KW-1015">Disulfide bond</keyword>
<reference evidence="14" key="1">
    <citation type="journal article" date="2017" name="Nat. Commun.">
        <title>The North American bullfrog draft genome provides insight into hormonal regulation of long noncoding RNA.</title>
        <authorList>
            <person name="Hammond S.A."/>
            <person name="Warren R.L."/>
            <person name="Vandervalk B.P."/>
            <person name="Kucuk E."/>
            <person name="Khan H."/>
            <person name="Gibb E.A."/>
            <person name="Pandoh P."/>
            <person name="Kirk H."/>
            <person name="Zhao Y."/>
            <person name="Jones M."/>
            <person name="Mungall A.J."/>
            <person name="Coope R."/>
            <person name="Pleasance S."/>
            <person name="Moore R.A."/>
            <person name="Holt R.A."/>
            <person name="Round J.M."/>
            <person name="Ohora S."/>
            <person name="Walle B.V."/>
            <person name="Veldhoen N."/>
            <person name="Helbing C.C."/>
            <person name="Birol I."/>
        </authorList>
    </citation>
    <scope>NUCLEOTIDE SEQUENCE [LARGE SCALE GENOMIC DNA]</scope>
</reference>
<feature type="domain" description="CUB" evidence="11">
    <location>
        <begin position="355"/>
        <end position="474"/>
    </location>
</feature>
<feature type="active site" evidence="9">
    <location>
        <position position="142"/>
    </location>
</feature>
<keyword evidence="2 9" id="KW-0479">Metal-binding</keyword>
<dbReference type="Gene3D" id="3.40.390.10">
    <property type="entry name" value="Collagenase (Catalytic Domain)"/>
    <property type="match status" value="1"/>
</dbReference>
<keyword evidence="6 9" id="KW-0482">Metalloprotease</keyword>
<dbReference type="AlphaFoldDB" id="A0A2G9PPX3"/>
<dbReference type="SUPFAM" id="SSF55486">
    <property type="entry name" value="Metalloproteases ('zincins'), catalytic domain"/>
    <property type="match status" value="1"/>
</dbReference>
<dbReference type="GO" id="GO:0008270">
    <property type="term" value="F:zinc ion binding"/>
    <property type="evidence" value="ECO:0007669"/>
    <property type="project" value="UniProtKB-UniRule"/>
</dbReference>
<evidence type="ECO:0000256" key="1">
    <source>
        <dbReference type="ARBA" id="ARBA00022670"/>
    </source>
</evidence>
<feature type="binding site" evidence="9">
    <location>
        <position position="141"/>
    </location>
    <ligand>
        <name>Zn(2+)</name>
        <dbReference type="ChEBI" id="CHEBI:29105"/>
        <note>catalytic</note>
    </ligand>
</feature>
<feature type="domain" description="Peptidase M12A" evidence="12">
    <location>
        <begin position="44"/>
        <end position="247"/>
    </location>
</feature>
<evidence type="ECO:0000256" key="3">
    <source>
        <dbReference type="ARBA" id="ARBA00022729"/>
    </source>
</evidence>
<evidence type="ECO:0000256" key="10">
    <source>
        <dbReference type="RuleBase" id="RU361183"/>
    </source>
</evidence>
<dbReference type="EC" id="3.4.24.-" evidence="10"/>
<evidence type="ECO:0000256" key="2">
    <source>
        <dbReference type="ARBA" id="ARBA00022723"/>
    </source>
</evidence>
<evidence type="ECO:0000256" key="9">
    <source>
        <dbReference type="PROSITE-ProRule" id="PRU01211"/>
    </source>
</evidence>
<dbReference type="InterPro" id="IPR006026">
    <property type="entry name" value="Peptidase_Metallo"/>
</dbReference>
<keyword evidence="3 10" id="KW-0732">Signal</keyword>
<evidence type="ECO:0000259" key="11">
    <source>
        <dbReference type="PROSITE" id="PS01180"/>
    </source>
</evidence>
<dbReference type="PROSITE" id="PS51864">
    <property type="entry name" value="ASTACIN"/>
    <property type="match status" value="1"/>
</dbReference>
<dbReference type="PIRSF" id="PIRSF038057">
    <property type="entry name" value="Hatching_enzyme_Uvs2"/>
    <property type="match status" value="1"/>
</dbReference>
<keyword evidence="4 9" id="KW-0378">Hydrolase</keyword>
<comment type="cofactor">
    <cofactor evidence="9 10">
        <name>Zn(2+)</name>
        <dbReference type="ChEBI" id="CHEBI:29105"/>
    </cofactor>
    <text evidence="9 10">Binds 1 zinc ion per subunit.</text>
</comment>
<organism evidence="13 14">
    <name type="scientific">Aquarana catesbeiana</name>
    <name type="common">American bullfrog</name>
    <name type="synonym">Rana catesbeiana</name>
    <dbReference type="NCBI Taxonomy" id="8400"/>
    <lineage>
        <taxon>Eukaryota</taxon>
        <taxon>Metazoa</taxon>
        <taxon>Chordata</taxon>
        <taxon>Craniata</taxon>
        <taxon>Vertebrata</taxon>
        <taxon>Euteleostomi</taxon>
        <taxon>Amphibia</taxon>
        <taxon>Batrachia</taxon>
        <taxon>Anura</taxon>
        <taxon>Neobatrachia</taxon>
        <taxon>Ranoidea</taxon>
        <taxon>Ranidae</taxon>
        <taxon>Aquarana</taxon>
    </lineage>
</organism>
<gene>
    <name evidence="13" type="ORF">AB205_0107420</name>
</gene>
<dbReference type="FunFam" id="2.60.120.290:FF:000013">
    <property type="entry name" value="Membrane frizzled-related protein"/>
    <property type="match status" value="1"/>
</dbReference>
<evidence type="ECO:0000256" key="8">
    <source>
        <dbReference type="PROSITE-ProRule" id="PRU00059"/>
    </source>
</evidence>
<dbReference type="PANTHER" id="PTHR10127">
    <property type="entry name" value="DISCOIDIN, CUB, EGF, LAMININ , AND ZINC METALLOPROTEASE DOMAIN CONTAINING"/>
    <property type="match status" value="1"/>
</dbReference>
<dbReference type="InterPro" id="IPR035914">
    <property type="entry name" value="Sperma_CUB_dom_sf"/>
</dbReference>
<dbReference type="SMART" id="SM00235">
    <property type="entry name" value="ZnMc"/>
    <property type="match status" value="1"/>
</dbReference>
<dbReference type="PROSITE" id="PS01180">
    <property type="entry name" value="CUB"/>
    <property type="match status" value="2"/>
</dbReference>
<dbReference type="CDD" id="cd00041">
    <property type="entry name" value="CUB"/>
    <property type="match status" value="2"/>
</dbReference>
<evidence type="ECO:0000259" key="12">
    <source>
        <dbReference type="PROSITE" id="PS51864"/>
    </source>
</evidence>
<dbReference type="PANTHER" id="PTHR10127:SF899">
    <property type="entry name" value="ASTACIN-LIKE METALLOENDOPEPTIDASE-RELATED"/>
    <property type="match status" value="1"/>
</dbReference>
<dbReference type="InterPro" id="IPR001506">
    <property type="entry name" value="Peptidase_M12A"/>
</dbReference>
<dbReference type="PRINTS" id="PR00480">
    <property type="entry name" value="ASTACIN"/>
</dbReference>
<dbReference type="InterPro" id="IPR017370">
    <property type="entry name" value="Hatching_enzyme_Uvs2-like"/>
</dbReference>
<feature type="signal peptide" evidence="10">
    <location>
        <begin position="1"/>
        <end position="25"/>
    </location>
</feature>
<keyword evidence="1 9" id="KW-0645">Protease</keyword>
<keyword evidence="5 9" id="KW-0862">Zinc</keyword>
<dbReference type="FunFam" id="3.40.390.10:FF:000040">
    <property type="entry name" value="Metalloendopeptidase"/>
    <property type="match status" value="1"/>
</dbReference>
<dbReference type="Pfam" id="PF00431">
    <property type="entry name" value="CUB"/>
    <property type="match status" value="2"/>
</dbReference>
<feature type="binding site" evidence="9">
    <location>
        <position position="145"/>
    </location>
    <ligand>
        <name>Zn(2+)</name>
        <dbReference type="ChEBI" id="CHEBI:29105"/>
        <note>catalytic</note>
    </ligand>
</feature>
<dbReference type="SMART" id="SM00042">
    <property type="entry name" value="CUB"/>
    <property type="match status" value="2"/>
</dbReference>
<dbReference type="Gene3D" id="2.60.120.290">
    <property type="entry name" value="Spermadhesin, CUB domain"/>
    <property type="match status" value="2"/>
</dbReference>
<accession>A0A2G9PPX3</accession>
<evidence type="ECO:0000313" key="14">
    <source>
        <dbReference type="Proteomes" id="UP000228934"/>
    </source>
</evidence>
<sequence length="476" mass="52701">MDAAKYILIICYLLQTLLPLQISLATDSQNEAEDSEEDVSSIIAKLNKGQTCFWPKSSSGIVTVPYTLSVDYTSTDSAIIYSAIQEYTSLTCIRFVERKTETDYIQIQSVDGCWSYLGRIGGSQVLSLLNPGCVLKGIVQHELNHVLGFVHEHTRSDRDTYVYMEWANIPDVYKSNFEMTQPATNNMGLPYDYSSVMHYGRYAFSNAPGKATIVPKPDPSVPIGQRYGLSALDLQKINRLYQCDVCSSLLFDPSGYLNSGYAQSANQNRSQCVWLIRIPTNKVFLQFQSFDPSPGCISDSVKVYDGAGKMSPLLINTTCGMKKLPPVMSSGNLMFVEFLSGGASTFTASYQTVACGGMQTKLNGTVTSPGYPTKYLPSTDCIWSIVAPSGNRVQLNFISFALESSRNCVYDYLSISDSSRSGTSVSDKYCGAKNMPPLVSSGNWVLLKFHSDIVRRWMETNDLGTDYTLFFTTERI</sequence>
<dbReference type="GO" id="GO:0006508">
    <property type="term" value="P:proteolysis"/>
    <property type="evidence" value="ECO:0007669"/>
    <property type="project" value="UniProtKB-KW"/>
</dbReference>
<dbReference type="InterPro" id="IPR000859">
    <property type="entry name" value="CUB_dom"/>
</dbReference>
<dbReference type="EMBL" id="KV922690">
    <property type="protein sequence ID" value="PIO05388.1"/>
    <property type="molecule type" value="Genomic_DNA"/>
</dbReference>
<evidence type="ECO:0000256" key="7">
    <source>
        <dbReference type="ARBA" id="ARBA00023157"/>
    </source>
</evidence>
<comment type="caution">
    <text evidence="8">Lacks conserved residue(s) required for the propagation of feature annotation.</text>
</comment>
<dbReference type="Pfam" id="PF01400">
    <property type="entry name" value="Astacin"/>
    <property type="match status" value="1"/>
</dbReference>
<evidence type="ECO:0000256" key="5">
    <source>
        <dbReference type="ARBA" id="ARBA00022833"/>
    </source>
</evidence>
<feature type="binding site" evidence="9">
    <location>
        <position position="151"/>
    </location>
    <ligand>
        <name>Zn(2+)</name>
        <dbReference type="ChEBI" id="CHEBI:29105"/>
        <note>catalytic</note>
    </ligand>
</feature>
<proteinExistence type="predicted"/>
<dbReference type="SUPFAM" id="SSF49854">
    <property type="entry name" value="Spermadhesin, CUB domain"/>
    <property type="match status" value="2"/>
</dbReference>
<evidence type="ECO:0000256" key="4">
    <source>
        <dbReference type="ARBA" id="ARBA00022801"/>
    </source>
</evidence>
<dbReference type="OrthoDB" id="291007at2759"/>
<name>A0A2G9PPX3_AQUCT</name>
<keyword evidence="14" id="KW-1185">Reference proteome</keyword>
<evidence type="ECO:0000256" key="6">
    <source>
        <dbReference type="ARBA" id="ARBA00023049"/>
    </source>
</evidence>
<dbReference type="InterPro" id="IPR024079">
    <property type="entry name" value="MetalloPept_cat_dom_sf"/>
</dbReference>
<protein>
    <recommendedName>
        <fullName evidence="10">Metalloendopeptidase</fullName>
        <ecNumber evidence="10">3.4.24.-</ecNumber>
    </recommendedName>
</protein>
<feature type="chain" id="PRO_5013426580" description="Metalloendopeptidase" evidence="10">
    <location>
        <begin position="26"/>
        <end position="476"/>
    </location>
</feature>